<dbReference type="SUPFAM" id="SSF56281">
    <property type="entry name" value="Metallo-hydrolase/oxidoreductase"/>
    <property type="match status" value="2"/>
</dbReference>
<protein>
    <submittedName>
        <fullName evidence="2">Glyoxylase, beta-lactamase superfamily II</fullName>
    </submittedName>
</protein>
<evidence type="ECO:0000259" key="1">
    <source>
        <dbReference type="SMART" id="SM00849"/>
    </source>
</evidence>
<dbReference type="InterPro" id="IPR001279">
    <property type="entry name" value="Metallo-B-lactamas"/>
</dbReference>
<sequence length="612" mass="68010">MTWREIVPGVFAVDDTCTVYAIRSGGPGSTAICIDFGSGAVLDLLAELQIGALTHVLITHHHRDQAQGLPRAVDAGIEIWVPPVEIELFSAAEAFWNGRRVVNDYQMRSDRQTLLSSVPVTGTVAEYRSQDFGGIAVRTRPTPGHTTGSVSYLIERDGRRLAFTGDLIFAPGKVWSLMATQWTYTGNEGPAMTMISALALQREQPDLLLPSHGVVMDDPQPALELLVDRLQAYVDSRRPSGSMDIRDRLIDPFRRITEHLLVNTSSESRSYVLLSETGNALIIDYGYDQTTWYPLGGERASQRPWLESLPALRSRYGVEHVEVAMATHYHDDHCAAFNLLREVEGTAIWLPENVAPIMADPLRYDLPCQWFEPIPADRVLPLETAFDWHEYTITAHPLPGHTRHAAAYEVTVDGIRVLATGDQQEALGDRRIGRRHLLNYEYRNVTRPEDFVASAALYRRLGSQLLITGHWAERWVDEELLTGLAEAAERTVELHRDLLPAIAGWPTNSVLARLTPYRREARPGERLSYRVEVDNPFDEPITATLNPAAPPGWPAEASTIRLAVAARATEVTTIEFTVPESLTGPRQIPIAVDVLLGPLRLGQHAEAVIAVH</sequence>
<keyword evidence="3" id="KW-1185">Reference proteome</keyword>
<evidence type="ECO:0000313" key="2">
    <source>
        <dbReference type="EMBL" id="SDS93310.1"/>
    </source>
</evidence>
<dbReference type="OrthoDB" id="2971563at2"/>
<dbReference type="Pfam" id="PF00753">
    <property type="entry name" value="Lactamase_B"/>
    <property type="match status" value="2"/>
</dbReference>
<dbReference type="GO" id="GO:0006749">
    <property type="term" value="P:glutathione metabolic process"/>
    <property type="evidence" value="ECO:0007669"/>
    <property type="project" value="TreeGrafter"/>
</dbReference>
<feature type="domain" description="Metallo-beta-lactamase" evidence="1">
    <location>
        <begin position="268"/>
        <end position="470"/>
    </location>
</feature>
<dbReference type="PANTHER" id="PTHR43084:SF1">
    <property type="entry name" value="PERSULFIDE DIOXYGENASE ETHE1, MITOCHONDRIAL"/>
    <property type="match status" value="1"/>
</dbReference>
<dbReference type="Proteomes" id="UP000199103">
    <property type="component" value="Chromosome I"/>
</dbReference>
<dbReference type="Gene3D" id="3.60.15.10">
    <property type="entry name" value="Ribonuclease Z/Hydroxyacylglutathione hydrolase-like"/>
    <property type="match status" value="2"/>
</dbReference>
<organism evidence="2 3">
    <name type="scientific">Microlunatus soli</name>
    <dbReference type="NCBI Taxonomy" id="630515"/>
    <lineage>
        <taxon>Bacteria</taxon>
        <taxon>Bacillati</taxon>
        <taxon>Actinomycetota</taxon>
        <taxon>Actinomycetes</taxon>
        <taxon>Propionibacteriales</taxon>
        <taxon>Propionibacteriaceae</taxon>
        <taxon>Microlunatus</taxon>
    </lineage>
</organism>
<dbReference type="SMART" id="SM00849">
    <property type="entry name" value="Lactamase_B"/>
    <property type="match status" value="2"/>
</dbReference>
<dbReference type="AlphaFoldDB" id="A0A1H1W9J2"/>
<dbReference type="RefSeq" id="WP_091526805.1">
    <property type="nucleotide sequence ID" value="NZ_LT629772.1"/>
</dbReference>
<dbReference type="STRING" id="630515.SAMN04489812_3533"/>
<feature type="domain" description="Metallo-beta-lactamase" evidence="1">
    <location>
        <begin position="16"/>
        <end position="212"/>
    </location>
</feature>
<dbReference type="InterPro" id="IPR036866">
    <property type="entry name" value="RibonucZ/Hydroxyglut_hydro"/>
</dbReference>
<dbReference type="GO" id="GO:0070813">
    <property type="term" value="P:hydrogen sulfide metabolic process"/>
    <property type="evidence" value="ECO:0007669"/>
    <property type="project" value="TreeGrafter"/>
</dbReference>
<dbReference type="CDD" id="cd06262">
    <property type="entry name" value="metallo-hydrolase-like_MBL-fold"/>
    <property type="match status" value="2"/>
</dbReference>
<dbReference type="GO" id="GO:0050313">
    <property type="term" value="F:sulfur dioxygenase activity"/>
    <property type="evidence" value="ECO:0007669"/>
    <property type="project" value="TreeGrafter"/>
</dbReference>
<dbReference type="EMBL" id="LT629772">
    <property type="protein sequence ID" value="SDS93310.1"/>
    <property type="molecule type" value="Genomic_DNA"/>
</dbReference>
<gene>
    <name evidence="2" type="ORF">SAMN04489812_3533</name>
</gene>
<dbReference type="PANTHER" id="PTHR43084">
    <property type="entry name" value="PERSULFIDE DIOXYGENASE ETHE1"/>
    <property type="match status" value="1"/>
</dbReference>
<evidence type="ECO:0000313" key="3">
    <source>
        <dbReference type="Proteomes" id="UP000199103"/>
    </source>
</evidence>
<dbReference type="InterPro" id="IPR051682">
    <property type="entry name" value="Mito_Persulfide_Diox"/>
</dbReference>
<reference evidence="2 3" key="1">
    <citation type="submission" date="2016-10" db="EMBL/GenBank/DDBJ databases">
        <authorList>
            <person name="de Groot N.N."/>
        </authorList>
    </citation>
    <scope>NUCLEOTIDE SEQUENCE [LARGE SCALE GENOMIC DNA]</scope>
    <source>
        <strain evidence="2 3">DSM 21800</strain>
    </source>
</reference>
<proteinExistence type="predicted"/>
<name>A0A1H1W9J2_9ACTN</name>
<accession>A0A1H1W9J2</accession>